<dbReference type="RefSeq" id="WP_236642283.1">
    <property type="nucleotide sequence ID" value="NZ_JAROCD010000011.1"/>
</dbReference>
<proteinExistence type="predicted"/>
<gene>
    <name evidence="2" type="ORF">P5G61_22520</name>
</gene>
<evidence type="ECO:0000313" key="3">
    <source>
        <dbReference type="Proteomes" id="UP001174205"/>
    </source>
</evidence>
<evidence type="ECO:0000313" key="2">
    <source>
        <dbReference type="EMBL" id="MDN4604035.1"/>
    </source>
</evidence>
<sequence length="160" mass="18542">MKTLDQIWNAIRKFEDSDFHQLRGKAFTYKLIHNAVIPSTTNITIPRSHFEKAWERMPVTGPGELQDLRGPSYLFAILSDPRISASDTERDEGSSMQYKEGYAKGREDEAETTLRNLYIILDEMKEPPQQTNHILTYIRHLEKLTGKDRAFFDSEGNAYE</sequence>
<comment type="caution">
    <text evidence="2">The sequence shown here is derived from an EMBL/GenBank/DDBJ whole genome shotgun (WGS) entry which is preliminary data.</text>
</comment>
<evidence type="ECO:0000256" key="1">
    <source>
        <dbReference type="SAM" id="MobiDB-lite"/>
    </source>
</evidence>
<keyword evidence="3" id="KW-1185">Reference proteome</keyword>
<name>A0ABT8JG81_9BACL</name>
<dbReference type="Proteomes" id="UP001174205">
    <property type="component" value="Unassembled WGS sequence"/>
</dbReference>
<reference evidence="2" key="1">
    <citation type="submission" date="2023-03" db="EMBL/GenBank/DDBJ databases">
        <title>MT1 and MT2 Draft Genomes of Novel Species.</title>
        <authorList>
            <person name="Venkateswaran K."/>
        </authorList>
    </citation>
    <scope>NUCLEOTIDE SEQUENCE</scope>
    <source>
        <strain evidence="2">F6_3S_P_1C</strain>
    </source>
</reference>
<accession>A0ABT8JG81</accession>
<protein>
    <submittedName>
        <fullName evidence="2">Uncharacterized protein</fullName>
    </submittedName>
</protein>
<feature type="region of interest" description="Disordered" evidence="1">
    <location>
        <begin position="84"/>
        <end position="107"/>
    </location>
</feature>
<organism evidence="2 3">
    <name type="scientific">Paenibacillus vandeheii</name>
    <dbReference type="NCBI Taxonomy" id="3035917"/>
    <lineage>
        <taxon>Bacteria</taxon>
        <taxon>Bacillati</taxon>
        <taxon>Bacillota</taxon>
        <taxon>Bacilli</taxon>
        <taxon>Bacillales</taxon>
        <taxon>Paenibacillaceae</taxon>
        <taxon>Paenibacillus</taxon>
    </lineage>
</organism>
<dbReference type="EMBL" id="JAROCD010000011">
    <property type="protein sequence ID" value="MDN4604035.1"/>
    <property type="molecule type" value="Genomic_DNA"/>
</dbReference>